<dbReference type="AlphaFoldDB" id="A0AAW1PDA6"/>
<dbReference type="GO" id="GO:0003713">
    <property type="term" value="F:transcription coactivator activity"/>
    <property type="evidence" value="ECO:0007669"/>
    <property type="project" value="TreeGrafter"/>
</dbReference>
<dbReference type="Proteomes" id="UP001489004">
    <property type="component" value="Unassembled WGS sequence"/>
</dbReference>
<keyword evidence="2" id="KW-0175">Coiled coil</keyword>
<proteinExistence type="inferred from homology"/>
<feature type="region of interest" description="Disordered" evidence="3">
    <location>
        <begin position="107"/>
        <end position="127"/>
    </location>
</feature>
<evidence type="ECO:0000313" key="5">
    <source>
        <dbReference type="EMBL" id="KAK9806108.1"/>
    </source>
</evidence>
<sequence>MGKKMGENSKAVEAREKKGATKAAQKQKQVVQEEDEYWKQAGEGAKSKAQLKKEEQEKQRAEAAAKKVEAKKLAEEEERQLAQAAQKKLGKVALPKVSAHQLSKIKEMEAKQEETEKQKRAAAAKRMVTEDSYSQLVEVENVNREEDLIDARNVTQAIAALSLAEQAEEDKHPERRLKAAFAAYQERELPLLKQEKPGLKQSQYKDMMFKAWQKSPDNPMNKAQLQ</sequence>
<dbReference type="InterPro" id="IPR054414">
    <property type="entry name" value="Ccdc124/Oxs1_C"/>
</dbReference>
<evidence type="ECO:0000256" key="3">
    <source>
        <dbReference type="SAM" id="MobiDB-lite"/>
    </source>
</evidence>
<name>A0AAW1PDA6_9CHLO</name>
<feature type="compositionally biased region" description="Basic and acidic residues" evidence="3">
    <location>
        <begin position="1"/>
        <end position="19"/>
    </location>
</feature>
<feature type="compositionally biased region" description="Basic and acidic residues" evidence="3">
    <location>
        <begin position="51"/>
        <end position="68"/>
    </location>
</feature>
<dbReference type="Pfam" id="PF06244">
    <property type="entry name" value="Ccdc124"/>
    <property type="match status" value="1"/>
</dbReference>
<keyword evidence="6" id="KW-1185">Reference proteome</keyword>
<feature type="domain" description="Coiled-coil" evidence="4">
    <location>
        <begin position="141"/>
        <end position="222"/>
    </location>
</feature>
<reference evidence="5 6" key="1">
    <citation type="journal article" date="2024" name="Nat. Commun.">
        <title>Phylogenomics reveals the evolutionary origins of lichenization in chlorophyte algae.</title>
        <authorList>
            <person name="Puginier C."/>
            <person name="Libourel C."/>
            <person name="Otte J."/>
            <person name="Skaloud P."/>
            <person name="Haon M."/>
            <person name="Grisel S."/>
            <person name="Petersen M."/>
            <person name="Berrin J.G."/>
            <person name="Delaux P.M."/>
            <person name="Dal Grande F."/>
            <person name="Keller J."/>
        </authorList>
    </citation>
    <scope>NUCLEOTIDE SEQUENCE [LARGE SCALE GENOMIC DNA]</scope>
    <source>
        <strain evidence="5 6">SAG 2043</strain>
    </source>
</reference>
<evidence type="ECO:0000313" key="6">
    <source>
        <dbReference type="Proteomes" id="UP001489004"/>
    </source>
</evidence>
<accession>A0AAW1PDA6</accession>
<gene>
    <name evidence="5" type="ORF">WJX72_001671</name>
</gene>
<dbReference type="PANTHER" id="PTHR21680:SF0">
    <property type="entry name" value="COILED-COIL DOMAIN-CONTAINING PROTEIN 124"/>
    <property type="match status" value="1"/>
</dbReference>
<comment type="caution">
    <text evidence="5">The sequence shown here is derived from an EMBL/GenBank/DDBJ whole genome shotgun (WGS) entry which is preliminary data.</text>
</comment>
<protein>
    <recommendedName>
        <fullName evidence="4">Coiled-coil domain-containing protein</fullName>
    </recommendedName>
</protein>
<feature type="region of interest" description="Disordered" evidence="3">
    <location>
        <begin position="1"/>
        <end position="68"/>
    </location>
</feature>
<dbReference type="InterPro" id="IPR010422">
    <property type="entry name" value="Ccdc124/Oxs1"/>
</dbReference>
<comment type="similarity">
    <text evidence="1">Belongs to the CCDC124 family.</text>
</comment>
<dbReference type="GO" id="GO:0006366">
    <property type="term" value="P:transcription by RNA polymerase II"/>
    <property type="evidence" value="ECO:0007669"/>
    <property type="project" value="TreeGrafter"/>
</dbReference>
<evidence type="ECO:0000256" key="1">
    <source>
        <dbReference type="ARBA" id="ARBA00008296"/>
    </source>
</evidence>
<evidence type="ECO:0000256" key="2">
    <source>
        <dbReference type="ARBA" id="ARBA00023054"/>
    </source>
</evidence>
<dbReference type="PANTHER" id="PTHR21680">
    <property type="entry name" value="COILED-COIL DOMAIN-CONTAINING PROTEIN 124"/>
    <property type="match status" value="1"/>
</dbReference>
<dbReference type="EMBL" id="JALJOR010000014">
    <property type="protein sequence ID" value="KAK9806108.1"/>
    <property type="molecule type" value="Genomic_DNA"/>
</dbReference>
<organism evidence="5 6">
    <name type="scientific">[Myrmecia] bisecta</name>
    <dbReference type="NCBI Taxonomy" id="41462"/>
    <lineage>
        <taxon>Eukaryota</taxon>
        <taxon>Viridiplantae</taxon>
        <taxon>Chlorophyta</taxon>
        <taxon>core chlorophytes</taxon>
        <taxon>Trebouxiophyceae</taxon>
        <taxon>Trebouxiales</taxon>
        <taxon>Trebouxiaceae</taxon>
        <taxon>Myrmecia</taxon>
    </lineage>
</organism>
<feature type="compositionally biased region" description="Basic and acidic residues" evidence="3">
    <location>
        <begin position="107"/>
        <end position="119"/>
    </location>
</feature>
<dbReference type="GO" id="GO:0005634">
    <property type="term" value="C:nucleus"/>
    <property type="evidence" value="ECO:0007669"/>
    <property type="project" value="TreeGrafter"/>
</dbReference>
<evidence type="ECO:0000259" key="4">
    <source>
        <dbReference type="Pfam" id="PF06244"/>
    </source>
</evidence>